<dbReference type="Pfam" id="PF00805">
    <property type="entry name" value="Pentapeptide"/>
    <property type="match status" value="4"/>
</dbReference>
<dbReference type="Proteomes" id="UP000663862">
    <property type="component" value="Unassembled WGS sequence"/>
</dbReference>
<dbReference type="InterPro" id="IPR051082">
    <property type="entry name" value="Pentapeptide-BTB/POZ_domain"/>
</dbReference>
<dbReference type="SUPFAM" id="SSF63829">
    <property type="entry name" value="Calcium-dependent phosphotriesterase"/>
    <property type="match status" value="1"/>
</dbReference>
<feature type="transmembrane region" description="Helical" evidence="3">
    <location>
        <begin position="28"/>
        <end position="50"/>
    </location>
</feature>
<dbReference type="Gene3D" id="2.160.20.80">
    <property type="entry name" value="E3 ubiquitin-protein ligase SopA"/>
    <property type="match status" value="3"/>
</dbReference>
<proteinExistence type="predicted"/>
<keyword evidence="1" id="KW-0677">Repeat</keyword>
<dbReference type="EMBL" id="CAJOBO010000263">
    <property type="protein sequence ID" value="CAF4177726.1"/>
    <property type="molecule type" value="Genomic_DNA"/>
</dbReference>
<evidence type="ECO:0000256" key="2">
    <source>
        <dbReference type="PROSITE-ProRule" id="PRU00504"/>
    </source>
</evidence>
<evidence type="ECO:0000313" key="7">
    <source>
        <dbReference type="EMBL" id="CAF4600028.1"/>
    </source>
</evidence>
<evidence type="ECO:0000313" key="5">
    <source>
        <dbReference type="EMBL" id="CAF4256403.1"/>
    </source>
</evidence>
<keyword evidence="3" id="KW-0472">Membrane</keyword>
<dbReference type="Pfam" id="PF01436">
    <property type="entry name" value="NHL"/>
    <property type="match status" value="2"/>
</dbReference>
<comment type="caution">
    <text evidence="5">The sequence shown here is derived from an EMBL/GenBank/DDBJ whole genome shotgun (WGS) entry which is preliminary data.</text>
</comment>
<dbReference type="EMBL" id="CAJOBQ010000268">
    <property type="protein sequence ID" value="CAF4312543.1"/>
    <property type="molecule type" value="Genomic_DNA"/>
</dbReference>
<evidence type="ECO:0000313" key="8">
    <source>
        <dbReference type="Proteomes" id="UP000663873"/>
    </source>
</evidence>
<dbReference type="PANTHER" id="PTHR14136:SF17">
    <property type="entry name" value="BTB_POZ DOMAIN-CONTAINING PROTEIN KCTD9"/>
    <property type="match status" value="1"/>
</dbReference>
<evidence type="ECO:0000313" key="4">
    <source>
        <dbReference type="EMBL" id="CAF4177726.1"/>
    </source>
</evidence>
<dbReference type="EMBL" id="CAJOBR010001342">
    <property type="protein sequence ID" value="CAF4600028.1"/>
    <property type="molecule type" value="Genomic_DNA"/>
</dbReference>
<feature type="repeat" description="NHL" evidence="2">
    <location>
        <begin position="992"/>
        <end position="1023"/>
    </location>
</feature>
<keyword evidence="3" id="KW-0812">Transmembrane</keyword>
<dbReference type="InterPro" id="IPR011042">
    <property type="entry name" value="6-blade_b-propeller_TolB-like"/>
</dbReference>
<evidence type="ECO:0000313" key="6">
    <source>
        <dbReference type="EMBL" id="CAF4312543.1"/>
    </source>
</evidence>
<dbReference type="SUPFAM" id="SSF141571">
    <property type="entry name" value="Pentapeptide repeat-like"/>
    <property type="match status" value="3"/>
</dbReference>
<dbReference type="InterPro" id="IPR001646">
    <property type="entry name" value="5peptide_repeat"/>
</dbReference>
<dbReference type="Gene3D" id="2.120.10.30">
    <property type="entry name" value="TolB, C-terminal domain"/>
    <property type="match status" value="2"/>
</dbReference>
<protein>
    <submittedName>
        <fullName evidence="5">Uncharacterized protein</fullName>
    </submittedName>
</protein>
<keyword evidence="8" id="KW-1185">Reference proteome</keyword>
<dbReference type="Proteomes" id="UP000663848">
    <property type="component" value="Unassembled WGS sequence"/>
</dbReference>
<dbReference type="Proteomes" id="UP000663851">
    <property type="component" value="Unassembled WGS sequence"/>
</dbReference>
<dbReference type="PROSITE" id="PS51125">
    <property type="entry name" value="NHL"/>
    <property type="match status" value="2"/>
</dbReference>
<dbReference type="InterPro" id="IPR001258">
    <property type="entry name" value="NHL_repeat"/>
</dbReference>
<sequence length="1189" mass="134180">MLRRKMLKRNNSYQQQPPRYQGLRARNVLQFMSALIVPLMLGVFTIVTTFHQQKMAREQRLEDLNESRYQRLEDLNETRNQRLEDLNETRNQRLLGEGLQRELATKRYQDDLLVAYINAMAKLLEKYMGSLISNNVASTIARVKTLTTFRQLDAQHNFQIIRFLYEAKQLTDTPENRSLDLSAAELFDIDFRNASIKKKLLHNLSLTDVFLMNATFIGLQMEHISFAGTEFDIANFSLGRINHSNFSFTIFQNANFSCTILSNTIFANAELKHINFSYTQLDNVDFSLAKLDILNYSSANILNVVFKSGSVQNINFLFAQLVHVSFSFARLENVDFSYALLNNVDFSFASLTNVNFSHTQLFNVKFSYTHAKNVDFSYALLNHVDFLNAILSNVNLSHTQLFNAKFSYTNFNYADFSFAELVKADFSNAELMNVNFSSAVLMLASFHFAKVSNTSFRQSSCVASRFDDASLSDCNFWRSNLKHAVFYEATFNQVNFSRANLYKANFTGTTIAKSELKDALSIQDATLSYETIVHDENLINDGQADCNISLITGWTLNCGSVMKVMSDKSNSNCQFTLQSLSTGAAMYQRINLSDKWDSSSWPYSQAVLTAEMSVGVSVELKGIKNNHSVFSEEILNSTKEKISLLLNEDMWELEVLIKFNAPANHRNINNYWCDDIKLYIIYGTYLELTRVIPNIPANATWAQNGVTVAGGKGQGNGKNQLNNPNGLFVDDDRTVVIADTWNHRIVQWMKGDTMNGQIVAGGNDYEDGLSQSTNPTLVLNPVDNLTLVLNQSTNPTLVLNPVDNLTLVLNQSTNPALVLNPVDNLTLVLNQSTNPTLVLNIPIDIAFKLHQLIEPVDILIEKETNSLIICDEKRVVRWFRHTNTGKGEILIENVKCYGLAMDDQKYLYVSDTEKHEVRRYKLKENNGTLVAGGNGNGGSLHQLHKPSYLFVDRQQNVYISDSQNHRVMKWQKGAKEGLVVAGGNGSGNALTQLNNPQGLFVDTLGTIYVADSSNHRVMRWPQGAKHGTVLVGGNGQEAGANQFYYLRGLSVDRKGTLFSIQCNHRKSVSPSAIENSPIAIFPNFIGVNNRNIYTHDSLQFDDYVYLGSGIATMNQEALYDGHPRFVAVDQRMLKNVTHAFLIIQLDISFGDSNVSTPFQLNDFNELIWHRFLPTIILLYLFVDKSSFNN</sequence>
<evidence type="ECO:0000256" key="3">
    <source>
        <dbReference type="SAM" id="Phobius"/>
    </source>
</evidence>
<accession>A0A820EZ75</accession>
<dbReference type="EMBL" id="CAJOBP010001129">
    <property type="protein sequence ID" value="CAF4256403.1"/>
    <property type="molecule type" value="Genomic_DNA"/>
</dbReference>
<name>A0A820EZ75_9BILA</name>
<dbReference type="CDD" id="cd05819">
    <property type="entry name" value="NHL"/>
    <property type="match status" value="1"/>
</dbReference>
<organism evidence="5 8">
    <name type="scientific">Rotaria socialis</name>
    <dbReference type="NCBI Taxonomy" id="392032"/>
    <lineage>
        <taxon>Eukaryota</taxon>
        <taxon>Metazoa</taxon>
        <taxon>Spiralia</taxon>
        <taxon>Gnathifera</taxon>
        <taxon>Rotifera</taxon>
        <taxon>Eurotatoria</taxon>
        <taxon>Bdelloidea</taxon>
        <taxon>Philodinida</taxon>
        <taxon>Philodinidae</taxon>
        <taxon>Rotaria</taxon>
    </lineage>
</organism>
<keyword evidence="3" id="KW-1133">Transmembrane helix</keyword>
<evidence type="ECO:0000256" key="1">
    <source>
        <dbReference type="ARBA" id="ARBA00022737"/>
    </source>
</evidence>
<dbReference type="Proteomes" id="UP000663873">
    <property type="component" value="Unassembled WGS sequence"/>
</dbReference>
<gene>
    <name evidence="4" type="ORF">HFQ381_LOCUS6020</name>
    <name evidence="7" type="ORF">QYT958_LOCUS11488</name>
    <name evidence="6" type="ORF">TSG867_LOCUS6996</name>
    <name evidence="5" type="ORF">UJA718_LOCUS9877</name>
</gene>
<dbReference type="AlphaFoldDB" id="A0A820EZ75"/>
<feature type="repeat" description="NHL" evidence="2">
    <location>
        <begin position="715"/>
        <end position="751"/>
    </location>
</feature>
<dbReference type="PANTHER" id="PTHR14136">
    <property type="entry name" value="BTB_POZ DOMAIN-CONTAINING PROTEIN KCTD9"/>
    <property type="match status" value="1"/>
</dbReference>
<reference evidence="5" key="1">
    <citation type="submission" date="2021-02" db="EMBL/GenBank/DDBJ databases">
        <authorList>
            <person name="Nowell W R."/>
        </authorList>
    </citation>
    <scope>NUCLEOTIDE SEQUENCE</scope>
</reference>